<evidence type="ECO:0000313" key="4">
    <source>
        <dbReference type="EMBL" id="ANE45743.1"/>
    </source>
</evidence>
<dbReference type="GO" id="GO:0010411">
    <property type="term" value="P:xyloglucan metabolic process"/>
    <property type="evidence" value="ECO:0007669"/>
    <property type="project" value="TreeGrafter"/>
</dbReference>
<dbReference type="InterPro" id="IPR013783">
    <property type="entry name" value="Ig-like_fold"/>
</dbReference>
<feature type="domain" description="SLH" evidence="3">
    <location>
        <begin position="1306"/>
        <end position="1365"/>
    </location>
</feature>
<dbReference type="Gene3D" id="2.60.40.10">
    <property type="entry name" value="Immunoglobulins"/>
    <property type="match status" value="1"/>
</dbReference>
<organism evidence="4 5">
    <name type="scientific">Paenibacillus swuensis</name>
    <dbReference type="NCBI Taxonomy" id="1178515"/>
    <lineage>
        <taxon>Bacteria</taxon>
        <taxon>Bacillati</taxon>
        <taxon>Bacillota</taxon>
        <taxon>Bacilli</taxon>
        <taxon>Bacillales</taxon>
        <taxon>Paenibacillaceae</taxon>
        <taxon>Paenibacillus</taxon>
    </lineage>
</organism>
<evidence type="ECO:0000313" key="5">
    <source>
        <dbReference type="Proteomes" id="UP000076927"/>
    </source>
</evidence>
<protein>
    <recommendedName>
        <fullName evidence="3">SLH domain-containing protein</fullName>
    </recommendedName>
</protein>
<dbReference type="Pfam" id="PF00395">
    <property type="entry name" value="SLH"/>
    <property type="match status" value="3"/>
</dbReference>
<evidence type="ECO:0000256" key="2">
    <source>
        <dbReference type="SAM" id="SignalP"/>
    </source>
</evidence>
<accession>A0A172TG31</accession>
<feature type="signal peptide" evidence="2">
    <location>
        <begin position="1"/>
        <end position="27"/>
    </location>
</feature>
<reference evidence="4 5" key="1">
    <citation type="submission" date="2015-01" db="EMBL/GenBank/DDBJ databases">
        <title>Paenibacillus swuensis/DY6/whole genome sequencing.</title>
        <authorList>
            <person name="Kim M.K."/>
            <person name="Srinivasan S."/>
            <person name="Lee J.-J."/>
        </authorList>
    </citation>
    <scope>NUCLEOTIDE SEQUENCE [LARGE SCALE GENOMIC DNA]</scope>
    <source>
        <strain evidence="4 5">DY6</strain>
    </source>
</reference>
<dbReference type="Gene3D" id="2.130.10.10">
    <property type="entry name" value="YVTN repeat-like/Quinoprotein amine dehydrogenase"/>
    <property type="match status" value="2"/>
</dbReference>
<evidence type="ECO:0000256" key="1">
    <source>
        <dbReference type="SAM" id="MobiDB-lite"/>
    </source>
</evidence>
<dbReference type="Proteomes" id="UP000076927">
    <property type="component" value="Chromosome"/>
</dbReference>
<dbReference type="STRING" id="1178515.SY83_04880"/>
<proteinExistence type="predicted"/>
<feature type="region of interest" description="Disordered" evidence="1">
    <location>
        <begin position="1030"/>
        <end position="1104"/>
    </location>
</feature>
<dbReference type="CDD" id="cd15482">
    <property type="entry name" value="Sialidase_non-viral"/>
    <property type="match status" value="1"/>
</dbReference>
<feature type="compositionally biased region" description="Low complexity" evidence="1">
    <location>
        <begin position="1090"/>
        <end position="1103"/>
    </location>
</feature>
<gene>
    <name evidence="4" type="ORF">SY83_04880</name>
</gene>
<dbReference type="SUPFAM" id="SSF110296">
    <property type="entry name" value="Oligoxyloglucan reducing end-specific cellobiohydrolase"/>
    <property type="match status" value="2"/>
</dbReference>
<dbReference type="PANTHER" id="PTHR43739:SF5">
    <property type="entry name" value="EXO-ALPHA-SIALIDASE"/>
    <property type="match status" value="1"/>
</dbReference>
<dbReference type="RefSeq" id="WP_068604778.1">
    <property type="nucleotide sequence ID" value="NZ_CP011388.1"/>
</dbReference>
<dbReference type="PANTHER" id="PTHR43739">
    <property type="entry name" value="XYLOGLUCANASE (EUROFUNG)"/>
    <property type="match status" value="1"/>
</dbReference>
<dbReference type="Pfam" id="PF17957">
    <property type="entry name" value="Big_7"/>
    <property type="match status" value="1"/>
</dbReference>
<keyword evidence="2" id="KW-0732">Signal</keyword>
<dbReference type="InterPro" id="IPR001119">
    <property type="entry name" value="SLH_dom"/>
</dbReference>
<dbReference type="PATRIC" id="fig|1178515.4.peg.988"/>
<dbReference type="InterPro" id="IPR052025">
    <property type="entry name" value="Xyloglucanase_GH74"/>
</dbReference>
<dbReference type="KEGG" id="pswu:SY83_04880"/>
<name>A0A172TG31_9BACL</name>
<feature type="domain" description="SLH" evidence="3">
    <location>
        <begin position="1432"/>
        <end position="1489"/>
    </location>
</feature>
<feature type="chain" id="PRO_5039125128" description="SLH domain-containing protein" evidence="2">
    <location>
        <begin position="28"/>
        <end position="1489"/>
    </location>
</feature>
<dbReference type="OrthoDB" id="2497113at2"/>
<sequence length="1489" mass="161268">MSRSFKWTRVWLSVAVITSMLCTGLTAPVPGGASGIAQAATGGAATTAEAAKPWIWNNIDFQGMGWVTGVAVQEYPPYSLYVRTDVGGAFRYDRDKEEWISITDMFGMDDRGHYEVESINVGPDPANPGVVYMASSGTEQEGIIYKSSDFGATWTNLDVPEHVHIGGNQMYRMNTGERLTVDPNNSDVIYYASREDGVWKRAADGTWSQLGGGLPTNTDTAAEDIGTTFVVMDKNGGVTPQGLTSIFYVGVYDDGVYKTTDGGKTFVKLTAGTAFYEKQPMQAITHEDGTLFVNSGLLQNGTNTTHGLIQTAARKETALRIAYDTATNDFALKQIRGLDIDPSNPDKIVAQTDANDETGLLLISEDKGVTWTTKREVIDFTKDPAFIPSWWSHGSRGPLVIDPANPNAVWTLNGFGVFRIEDITAPQPKFGFVMKGLEELVSNFLRVAPYYGGYDVHGSVMDMGGFSIRDRKANVPSRLVNQKYAGPPTWGITLNQISGMDYSYQKPENMVYVGWHQFSYYMQKDLYFGTTSDGGRTWTESRLPNYGLSGGPIAMSATDPDRLVWSPSEGYVKYSTDRGATWQDASSAFTAGNQMGKLYERITPWWSQTQNLASDKVNGSKFYLFTERNASTAELFMSSDYGQTWQKTYTGFVSTATLPSGEIDITEPNPDNKVNAGALPFTNVRVNPVREGDVFLAVKPMDSHDERAHIYRPLWRSTDATVSDFKTVPNVQAAIDVSFGKGDSPDMPYIYIFGKANGDEDSGVYVSKDDGNTWTRLTNPETQQFGITSGIEADMRYKNRVYLSTDGRGVFYGEPEGLPQIDITAIQSEQVKTGTAYEGLVLEPGANVSIQAEANAAAGSTIEGVEFYNGSQRIGEDVTAPWSLDMTNAAAGDYRITARALDQEGREQHSSARYFRVIQDIETGSVTFSNGEAAPLTALPAGEWLGAEADIKNNASVNREITMEMVLEDAKGKEVDEVSLTQSVEPGQSAPYGTGLELPEVTAGHKVRVYVWSGEERPQGLAPAATIASAVVPEGPKEPKPEEPKPEQPKPEEPKPEQPKPEQPKPEEPKPEQPKPEEPKTGGSGGNGTVGPVTGTTPSSGETLNGTVIQAATPVVTGKAAEVELTADIMLKAIEEAAKAADGSITIRIPAVANANSVLLSIPEQVWVKALENNIARIRIETQWAVMSIRTDAIQVDGKGGSEPIRFSVGVTDSAGKAAEAAQGRTLYAFTAEADGRNITQFNGFKPVIITLNESLKPGDSADKAVVLYVKENGETEIMKSTIVNASKGTVQFAVSHFSAFTLAIQPVSFTDVSDTHWAIRNINRLTVRGITAGTGNAAFQPNQAVTRYEFVRMLTEALELKGKQTTASFPDVKTGAWYSESVSAAASLGLISGYSDGTFRGEDPVTREEMAAFLWRSVDSAERKLPSASTDQAYKDTTDISRFAETAVSGLSKAGILSGDANSLFHPKKSASRAEATAIIDRLMQIED</sequence>
<dbReference type="PROSITE" id="PS51272">
    <property type="entry name" value="SLH"/>
    <property type="match status" value="3"/>
</dbReference>
<evidence type="ECO:0000259" key="3">
    <source>
        <dbReference type="PROSITE" id="PS51272"/>
    </source>
</evidence>
<dbReference type="EMBL" id="CP011388">
    <property type="protein sequence ID" value="ANE45743.1"/>
    <property type="molecule type" value="Genomic_DNA"/>
</dbReference>
<feature type="compositionally biased region" description="Basic and acidic residues" evidence="1">
    <location>
        <begin position="1035"/>
        <end position="1080"/>
    </location>
</feature>
<keyword evidence="5" id="KW-1185">Reference proteome</keyword>
<dbReference type="InterPro" id="IPR015943">
    <property type="entry name" value="WD40/YVTN_repeat-like_dom_sf"/>
</dbReference>
<feature type="domain" description="SLH" evidence="3">
    <location>
        <begin position="1366"/>
        <end position="1429"/>
    </location>
</feature>